<gene>
    <name evidence="2" type="ORF">FXV83_41955</name>
</gene>
<feature type="region of interest" description="Disordered" evidence="1">
    <location>
        <begin position="1"/>
        <end position="23"/>
    </location>
</feature>
<accession>A0A5S4Y8Q3</accession>
<feature type="region of interest" description="Disordered" evidence="1">
    <location>
        <begin position="57"/>
        <end position="93"/>
    </location>
</feature>
<name>A0A5S4Y8Q3_9BRAD</name>
<dbReference type="EMBL" id="VSTH01000287">
    <property type="protein sequence ID" value="TYO60786.1"/>
    <property type="molecule type" value="Genomic_DNA"/>
</dbReference>
<reference evidence="2 3" key="1">
    <citation type="submission" date="2019-08" db="EMBL/GenBank/DDBJ databases">
        <title>Bradyrhizobium hipponensis sp. nov., a rhizobium isolated from a Lupinus angustifolius root nodule in Tunisia.</title>
        <authorList>
            <person name="Off K."/>
            <person name="Rejili M."/>
            <person name="Mars M."/>
            <person name="Brachmann A."/>
            <person name="Marin M."/>
        </authorList>
    </citation>
    <scope>NUCLEOTIDE SEQUENCE [LARGE SCALE GENOMIC DNA]</scope>
    <source>
        <strain evidence="3">aSej3</strain>
    </source>
</reference>
<protein>
    <submittedName>
        <fullName evidence="2">Uncharacterized protein</fullName>
    </submittedName>
</protein>
<dbReference type="RefSeq" id="WP_148745844.1">
    <property type="nucleotide sequence ID" value="NZ_VSTH01000287.1"/>
</dbReference>
<dbReference type="AlphaFoldDB" id="A0A5S4Y8Q3"/>
<sequence length="177" mass="18929">MTDTANGGLPEAAAKPVRAEGGGQDFNNMLRSGADPARIADIIENDDMPPHQRIADWIEGDDTNSGDFRAGSPRREGELGEVTAATGAPNASPRSWGFDVEEINRSYALAIWGGKAVVVNEQPSGPVNDRVRVMSFESMNSWFANLHGDRGVGWKDSARDLGKGLALAPRSPAVRWG</sequence>
<keyword evidence="3" id="KW-1185">Reference proteome</keyword>
<evidence type="ECO:0000256" key="1">
    <source>
        <dbReference type="SAM" id="MobiDB-lite"/>
    </source>
</evidence>
<proteinExistence type="predicted"/>
<evidence type="ECO:0000313" key="2">
    <source>
        <dbReference type="EMBL" id="TYO60786.1"/>
    </source>
</evidence>
<comment type="caution">
    <text evidence="2">The sequence shown here is derived from an EMBL/GenBank/DDBJ whole genome shotgun (WGS) entry which is preliminary data.</text>
</comment>
<evidence type="ECO:0000313" key="3">
    <source>
        <dbReference type="Proteomes" id="UP000324797"/>
    </source>
</evidence>
<organism evidence="2 3">
    <name type="scientific">Bradyrhizobium hipponense</name>
    <dbReference type="NCBI Taxonomy" id="2605638"/>
    <lineage>
        <taxon>Bacteria</taxon>
        <taxon>Pseudomonadati</taxon>
        <taxon>Pseudomonadota</taxon>
        <taxon>Alphaproteobacteria</taxon>
        <taxon>Hyphomicrobiales</taxon>
        <taxon>Nitrobacteraceae</taxon>
        <taxon>Bradyrhizobium</taxon>
    </lineage>
</organism>
<dbReference type="Proteomes" id="UP000324797">
    <property type="component" value="Unassembled WGS sequence"/>
</dbReference>